<dbReference type="GO" id="GO:0046872">
    <property type="term" value="F:metal ion binding"/>
    <property type="evidence" value="ECO:0007669"/>
    <property type="project" value="UniProtKB-KW"/>
</dbReference>
<dbReference type="Proteomes" id="UP000703893">
    <property type="component" value="Unassembled WGS sequence"/>
</dbReference>
<feature type="domain" description="Cytochrome c" evidence="7">
    <location>
        <begin position="61"/>
        <end position="183"/>
    </location>
</feature>
<protein>
    <recommendedName>
        <fullName evidence="7">Cytochrome c domain-containing protein</fullName>
    </recommendedName>
</protein>
<keyword evidence="4" id="KW-0560">Oxidoreductase</keyword>
<accession>A0A938BMA0</accession>
<evidence type="ECO:0000256" key="6">
    <source>
        <dbReference type="PROSITE-ProRule" id="PRU00433"/>
    </source>
</evidence>
<dbReference type="EMBL" id="VGJX01000112">
    <property type="protein sequence ID" value="MBM3274068.1"/>
    <property type="molecule type" value="Genomic_DNA"/>
</dbReference>
<dbReference type="InterPro" id="IPR051395">
    <property type="entry name" value="Cytochrome_c_Peroxidase/MauG"/>
</dbReference>
<proteinExistence type="predicted"/>
<keyword evidence="3 6" id="KW-0479">Metal-binding</keyword>
<dbReference type="GO" id="GO:0030313">
    <property type="term" value="C:cell envelope"/>
    <property type="evidence" value="ECO:0007669"/>
    <property type="project" value="UniProtKB-SubCell"/>
</dbReference>
<dbReference type="InterPro" id="IPR004852">
    <property type="entry name" value="Di-haem_cyt_c_peroxidsae"/>
</dbReference>
<dbReference type="InterPro" id="IPR009056">
    <property type="entry name" value="Cyt_c-like_dom"/>
</dbReference>
<dbReference type="PANTHER" id="PTHR30600">
    <property type="entry name" value="CYTOCHROME C PEROXIDASE-RELATED"/>
    <property type="match status" value="1"/>
</dbReference>
<dbReference type="Pfam" id="PF03150">
    <property type="entry name" value="CCP_MauG"/>
    <property type="match status" value="1"/>
</dbReference>
<sequence length="188" mass="20233">MLAYLAGSATYSAAFSEAYDATPSLAFVQKAIAAFERTIISPTNTAAFDRWAGGDNSALSAAQLRGLGIFLGKGRCVACHDGPAFTDGKFHNVAVEGSGTLDNGRINVTGVAADKGAFKTPTLRNVELTAPYFHDGSRATLEDATRHYETFRRDFPNKSPKLFTIFFQGTDRQDLVEFQKALTATASY</sequence>
<dbReference type="InterPro" id="IPR036909">
    <property type="entry name" value="Cyt_c-like_dom_sf"/>
</dbReference>
<organism evidence="8 9">
    <name type="scientific">Candidatus Tanganyikabacteria bacterium</name>
    <dbReference type="NCBI Taxonomy" id="2961651"/>
    <lineage>
        <taxon>Bacteria</taxon>
        <taxon>Bacillati</taxon>
        <taxon>Candidatus Sericytochromatia</taxon>
        <taxon>Candidatus Tanganyikabacteria</taxon>
    </lineage>
</organism>
<comment type="caution">
    <text evidence="8">The sequence shown here is derived from an EMBL/GenBank/DDBJ whole genome shotgun (WGS) entry which is preliminary data.</text>
</comment>
<reference evidence="8 9" key="1">
    <citation type="submission" date="2019-03" db="EMBL/GenBank/DDBJ databases">
        <title>Lake Tanganyika Metagenome-Assembled Genomes (MAGs).</title>
        <authorList>
            <person name="Tran P."/>
        </authorList>
    </citation>
    <scope>NUCLEOTIDE SEQUENCE [LARGE SCALE GENOMIC DNA]</scope>
    <source>
        <strain evidence="8">K_DeepCast_65m_m2_236</strain>
    </source>
</reference>
<comment type="subcellular location">
    <subcellularLocation>
        <location evidence="1">Cell envelope</location>
    </subcellularLocation>
</comment>
<evidence type="ECO:0000256" key="1">
    <source>
        <dbReference type="ARBA" id="ARBA00004196"/>
    </source>
</evidence>
<evidence type="ECO:0000256" key="4">
    <source>
        <dbReference type="ARBA" id="ARBA00023002"/>
    </source>
</evidence>
<evidence type="ECO:0000259" key="7">
    <source>
        <dbReference type="PROSITE" id="PS51007"/>
    </source>
</evidence>
<evidence type="ECO:0000256" key="3">
    <source>
        <dbReference type="ARBA" id="ARBA00022723"/>
    </source>
</evidence>
<evidence type="ECO:0000313" key="9">
    <source>
        <dbReference type="Proteomes" id="UP000703893"/>
    </source>
</evidence>
<keyword evidence="5 6" id="KW-0408">Iron</keyword>
<gene>
    <name evidence="8" type="ORF">FJZ00_02860</name>
</gene>
<dbReference type="PROSITE" id="PS51007">
    <property type="entry name" value="CYTC"/>
    <property type="match status" value="1"/>
</dbReference>
<name>A0A938BMA0_9BACT</name>
<dbReference type="SUPFAM" id="SSF46626">
    <property type="entry name" value="Cytochrome c"/>
    <property type="match status" value="1"/>
</dbReference>
<dbReference type="Gene3D" id="1.10.760.10">
    <property type="entry name" value="Cytochrome c-like domain"/>
    <property type="match status" value="2"/>
</dbReference>
<dbReference type="GO" id="GO:0020037">
    <property type="term" value="F:heme binding"/>
    <property type="evidence" value="ECO:0007669"/>
    <property type="project" value="InterPro"/>
</dbReference>
<dbReference type="GO" id="GO:0009055">
    <property type="term" value="F:electron transfer activity"/>
    <property type="evidence" value="ECO:0007669"/>
    <property type="project" value="InterPro"/>
</dbReference>
<evidence type="ECO:0000256" key="5">
    <source>
        <dbReference type="ARBA" id="ARBA00023004"/>
    </source>
</evidence>
<evidence type="ECO:0000313" key="8">
    <source>
        <dbReference type="EMBL" id="MBM3274068.1"/>
    </source>
</evidence>
<evidence type="ECO:0000256" key="2">
    <source>
        <dbReference type="ARBA" id="ARBA00022617"/>
    </source>
</evidence>
<dbReference type="GO" id="GO:0004130">
    <property type="term" value="F:cytochrome-c peroxidase activity"/>
    <property type="evidence" value="ECO:0007669"/>
    <property type="project" value="TreeGrafter"/>
</dbReference>
<keyword evidence="2 6" id="KW-0349">Heme</keyword>
<dbReference type="AlphaFoldDB" id="A0A938BMA0"/>